<gene>
    <name evidence="11" type="ORF">AQPW35_24890</name>
</gene>
<keyword evidence="5 8" id="KW-0812">Transmembrane</keyword>
<evidence type="ECO:0000313" key="11">
    <source>
        <dbReference type="EMBL" id="GCL63408.1"/>
    </source>
</evidence>
<evidence type="ECO:0000313" key="12">
    <source>
        <dbReference type="Proteomes" id="UP000301751"/>
    </source>
</evidence>
<comment type="similarity">
    <text evidence="2">Belongs to the ElaB/YgaM/YqjD family.</text>
</comment>
<comment type="caution">
    <text evidence="11">The sequence shown here is derived from an EMBL/GenBank/DDBJ whole genome shotgun (WGS) entry which is preliminary data.</text>
</comment>
<dbReference type="OrthoDB" id="9181874at2"/>
<protein>
    <recommendedName>
        <fullName evidence="13">DUF883 domain-containing protein</fullName>
    </recommendedName>
</protein>
<evidence type="ECO:0000256" key="7">
    <source>
        <dbReference type="ARBA" id="ARBA00023136"/>
    </source>
</evidence>
<feature type="domain" description="DUF883" evidence="9">
    <location>
        <begin position="10"/>
        <end position="61"/>
    </location>
</feature>
<dbReference type="InterPro" id="IPR043604">
    <property type="entry name" value="DUF883_N"/>
</dbReference>
<dbReference type="GO" id="GO:0005886">
    <property type="term" value="C:plasma membrane"/>
    <property type="evidence" value="ECO:0007669"/>
    <property type="project" value="UniProtKB-SubCell"/>
</dbReference>
<organism evidence="11 12">
    <name type="scientific">Pseudaquabacterium pictum</name>
    <dbReference type="NCBI Taxonomy" id="2315236"/>
    <lineage>
        <taxon>Bacteria</taxon>
        <taxon>Pseudomonadati</taxon>
        <taxon>Pseudomonadota</taxon>
        <taxon>Betaproteobacteria</taxon>
        <taxon>Burkholderiales</taxon>
        <taxon>Sphaerotilaceae</taxon>
        <taxon>Pseudaquabacterium</taxon>
    </lineage>
</organism>
<dbReference type="Pfam" id="PF05957">
    <property type="entry name" value="DUF883"/>
    <property type="match status" value="1"/>
</dbReference>
<keyword evidence="7 8" id="KW-0472">Membrane</keyword>
<proteinExistence type="inferred from homology"/>
<keyword evidence="12" id="KW-1185">Reference proteome</keyword>
<dbReference type="AlphaFoldDB" id="A0A480AX83"/>
<accession>A0A480AX83</accession>
<dbReference type="PANTHER" id="PTHR35893:SF3">
    <property type="entry name" value="INNER MEMBRANE PROTEIN"/>
    <property type="match status" value="1"/>
</dbReference>
<keyword evidence="3" id="KW-1003">Cell membrane</keyword>
<dbReference type="InterPro" id="IPR043605">
    <property type="entry name" value="DUF883_C"/>
</dbReference>
<evidence type="ECO:0000256" key="6">
    <source>
        <dbReference type="ARBA" id="ARBA00022989"/>
    </source>
</evidence>
<feature type="domain" description="DUF883" evidence="10">
    <location>
        <begin position="74"/>
        <end position="103"/>
    </location>
</feature>
<evidence type="ECO:0000256" key="4">
    <source>
        <dbReference type="ARBA" id="ARBA00022519"/>
    </source>
</evidence>
<sequence>MNDMTVAQKDKLMADLRVVISDAEELLRLGAEQTGASATEWRAKVEERISRAKLKLEDLQDSAVAKAKAAGHAADDYVHEHPWKAIGAAAGIGLIVGLLIGRR</sequence>
<dbReference type="RefSeq" id="WP_137733141.1">
    <property type="nucleotide sequence ID" value="NZ_BJCL01000005.1"/>
</dbReference>
<keyword evidence="6 8" id="KW-1133">Transmembrane helix</keyword>
<evidence type="ECO:0000259" key="10">
    <source>
        <dbReference type="Pfam" id="PF19029"/>
    </source>
</evidence>
<evidence type="ECO:0000256" key="5">
    <source>
        <dbReference type="ARBA" id="ARBA00022692"/>
    </source>
</evidence>
<evidence type="ECO:0000256" key="2">
    <source>
        <dbReference type="ARBA" id="ARBA00010423"/>
    </source>
</evidence>
<evidence type="ECO:0000256" key="8">
    <source>
        <dbReference type="SAM" id="Phobius"/>
    </source>
</evidence>
<dbReference type="EMBL" id="BJCL01000005">
    <property type="protein sequence ID" value="GCL63408.1"/>
    <property type="molecule type" value="Genomic_DNA"/>
</dbReference>
<comment type="subcellular location">
    <subcellularLocation>
        <location evidence="1">Cell inner membrane</location>
        <topology evidence="1">Single-pass membrane protein</topology>
    </subcellularLocation>
</comment>
<evidence type="ECO:0008006" key="13">
    <source>
        <dbReference type="Google" id="ProtNLM"/>
    </source>
</evidence>
<name>A0A480AX83_9BURK</name>
<evidence type="ECO:0000259" key="9">
    <source>
        <dbReference type="Pfam" id="PF05957"/>
    </source>
</evidence>
<evidence type="ECO:0000256" key="3">
    <source>
        <dbReference type="ARBA" id="ARBA00022475"/>
    </source>
</evidence>
<dbReference type="Pfam" id="PF19029">
    <property type="entry name" value="DUF883_C"/>
    <property type="match status" value="1"/>
</dbReference>
<dbReference type="GO" id="GO:0043022">
    <property type="term" value="F:ribosome binding"/>
    <property type="evidence" value="ECO:0007669"/>
    <property type="project" value="InterPro"/>
</dbReference>
<feature type="transmembrane region" description="Helical" evidence="8">
    <location>
        <begin position="83"/>
        <end position="101"/>
    </location>
</feature>
<dbReference type="Proteomes" id="UP000301751">
    <property type="component" value="Unassembled WGS sequence"/>
</dbReference>
<dbReference type="PANTHER" id="PTHR35893">
    <property type="entry name" value="INNER MEMBRANE PROTEIN-RELATED"/>
    <property type="match status" value="1"/>
</dbReference>
<evidence type="ECO:0000256" key="1">
    <source>
        <dbReference type="ARBA" id="ARBA00004377"/>
    </source>
</evidence>
<keyword evidence="4" id="KW-0997">Cell inner membrane</keyword>
<reference evidence="12" key="1">
    <citation type="submission" date="2019-03" db="EMBL/GenBank/DDBJ databases">
        <title>Aquabacterium pictum sp.nov., the first bacteriochlorophyll a-containing freshwater bacterium in the genus Aquabacterium of the class Betaproteobacteria.</title>
        <authorList>
            <person name="Hirose S."/>
            <person name="Tank M."/>
            <person name="Hara E."/>
            <person name="Tamaki H."/>
            <person name="Takaichi S."/>
            <person name="Haruta S."/>
            <person name="Hanada S."/>
        </authorList>
    </citation>
    <scope>NUCLEOTIDE SEQUENCE [LARGE SCALE GENOMIC DNA]</scope>
    <source>
        <strain evidence="12">W35</strain>
    </source>
</reference>
<dbReference type="InterPro" id="IPR010279">
    <property type="entry name" value="YqjD/ElaB"/>
</dbReference>